<dbReference type="GO" id="GO:0004553">
    <property type="term" value="F:hydrolase activity, hydrolyzing O-glycosyl compounds"/>
    <property type="evidence" value="ECO:0007669"/>
    <property type="project" value="InterPro"/>
</dbReference>
<reference evidence="2 3" key="1">
    <citation type="journal article" date="2015" name="Microbes Environ.">
        <title>Distribution and evolution of nitrogen fixation genes in the phylum bacteroidetes.</title>
        <authorList>
            <person name="Inoue J."/>
            <person name="Oshima K."/>
            <person name="Suda W."/>
            <person name="Sakamoto M."/>
            <person name="Iino T."/>
            <person name="Noda S."/>
            <person name="Hongoh Y."/>
            <person name="Hattori M."/>
            <person name="Ohkuma M."/>
        </authorList>
    </citation>
    <scope>NUCLEOTIDE SEQUENCE [LARGE SCALE GENOMIC DNA]</scope>
    <source>
        <strain evidence="2">JCM 15548</strain>
    </source>
</reference>
<evidence type="ECO:0000313" key="2">
    <source>
        <dbReference type="EMBL" id="GAO29585.1"/>
    </source>
</evidence>
<accession>A0A0E9LXJ5</accession>
<dbReference type="AlphaFoldDB" id="A0A0E9LXJ5"/>
<dbReference type="STRING" id="1236989.JCM15548_11786"/>
<feature type="domain" description="Exo-beta-D-glucosaminidase Ig-fold" evidence="1">
    <location>
        <begin position="279"/>
        <end position="371"/>
    </location>
</feature>
<dbReference type="PANTHER" id="PTHR43536:SF1">
    <property type="entry name" value="MANNOSYLGLYCOPROTEIN ENDO-BETA-MANNOSIDASE"/>
    <property type="match status" value="1"/>
</dbReference>
<dbReference type="Pfam" id="PF18368">
    <property type="entry name" value="Ig_GlcNase"/>
    <property type="match status" value="1"/>
</dbReference>
<dbReference type="Proteomes" id="UP000032900">
    <property type="component" value="Unassembled WGS sequence"/>
</dbReference>
<dbReference type="Gene3D" id="2.60.40.10">
    <property type="entry name" value="Immunoglobulins"/>
    <property type="match status" value="2"/>
</dbReference>
<evidence type="ECO:0000259" key="1">
    <source>
        <dbReference type="Pfam" id="PF18368"/>
    </source>
</evidence>
<dbReference type="SUPFAM" id="SSF51445">
    <property type="entry name" value="(Trans)glycosidases"/>
    <property type="match status" value="1"/>
</dbReference>
<dbReference type="PANTHER" id="PTHR43536">
    <property type="entry name" value="MANNOSYLGLYCOPROTEIN ENDO-BETA-MANNOSIDASE"/>
    <property type="match status" value="1"/>
</dbReference>
<dbReference type="InterPro" id="IPR036156">
    <property type="entry name" value="Beta-gal/glucu_dom_sf"/>
</dbReference>
<comment type="caution">
    <text evidence="2">The sequence shown here is derived from an EMBL/GenBank/DDBJ whole genome shotgun (WGS) entry which is preliminary data.</text>
</comment>
<dbReference type="InterPro" id="IPR017853">
    <property type="entry name" value="GH"/>
</dbReference>
<dbReference type="Gene3D" id="3.20.20.80">
    <property type="entry name" value="Glycosidases"/>
    <property type="match status" value="1"/>
</dbReference>
<protein>
    <submittedName>
        <fullName evidence="2">Beta-mannosidase</fullName>
    </submittedName>
</protein>
<gene>
    <name evidence="2" type="ORF">JCM15548_11786</name>
</gene>
<dbReference type="SUPFAM" id="SSF49303">
    <property type="entry name" value="beta-Galactosidase/glucuronidase domain"/>
    <property type="match status" value="2"/>
</dbReference>
<evidence type="ECO:0000313" key="3">
    <source>
        <dbReference type="Proteomes" id="UP000032900"/>
    </source>
</evidence>
<organism evidence="2 3">
    <name type="scientific">Geofilum rubicundum JCM 15548</name>
    <dbReference type="NCBI Taxonomy" id="1236989"/>
    <lineage>
        <taxon>Bacteria</taxon>
        <taxon>Pseudomonadati</taxon>
        <taxon>Bacteroidota</taxon>
        <taxon>Bacteroidia</taxon>
        <taxon>Marinilabiliales</taxon>
        <taxon>Marinilabiliaceae</taxon>
        <taxon>Geofilum</taxon>
    </lineage>
</organism>
<dbReference type="InterPro" id="IPR041351">
    <property type="entry name" value="Ig_GlcNase"/>
</dbReference>
<sequence>MLVNTVLAENDNRSGRFYLKASDGNGLHGGGPYHSIRPEEFFSHPKLHGFSSEIGASGVPVFESIERFMPGAGQNPELDRFPVDENWGYHDAANFPGEDTRKFTALDDIIRRDYGGPESNDRQGALNYLAKAQLQNYAAYRSAASAIGIQMWANSTGMLFWKSNSSWPSVVWQLYDWYQQAHAGYYGVKKAFAPFSMQFNLVDRRVSIVNAQYRSLEGVELSAVLLDQSLQVLWEDVRTINMAENTAVEMDGVVPELDGLVFLKLKARSVEGEVLFEDFYWLHAENDFSGLNNLETPELEVLLSQGNAKDNWVVTVENLGETPAILTRLKLVHPLSRHEILPALWSDNFISFLPGDKRELRVSLPRGEPQGGLEIVAEFFN</sequence>
<dbReference type="InterPro" id="IPR013783">
    <property type="entry name" value="Ig-like_fold"/>
</dbReference>
<name>A0A0E9LXJ5_9BACT</name>
<dbReference type="InterPro" id="IPR043534">
    <property type="entry name" value="EBDG/EBM"/>
</dbReference>
<proteinExistence type="predicted"/>
<dbReference type="EMBL" id="BAZW01000010">
    <property type="protein sequence ID" value="GAO29585.1"/>
    <property type="molecule type" value="Genomic_DNA"/>
</dbReference>
<keyword evidence="3" id="KW-1185">Reference proteome</keyword>